<comment type="caution">
    <text evidence="1">The sequence shown here is derived from an EMBL/GenBank/DDBJ whole genome shotgun (WGS) entry which is preliminary data.</text>
</comment>
<dbReference type="InterPro" id="IPR011227">
    <property type="entry name" value="UCP029730"/>
</dbReference>
<evidence type="ECO:0000313" key="1">
    <source>
        <dbReference type="EMBL" id="MBB4066148.1"/>
    </source>
</evidence>
<dbReference type="GO" id="GO:0016787">
    <property type="term" value="F:hydrolase activity"/>
    <property type="evidence" value="ECO:0007669"/>
    <property type="project" value="UniProtKB-KW"/>
</dbReference>
<protein>
    <submittedName>
        <fullName evidence="1">Putative N-formylglutamate amidohydrolase</fullName>
    </submittedName>
</protein>
<dbReference type="SUPFAM" id="SSF53187">
    <property type="entry name" value="Zn-dependent exopeptidases"/>
    <property type="match status" value="1"/>
</dbReference>
<accession>A0A7W6J7B7</accession>
<dbReference type="Gene3D" id="3.40.630.40">
    <property type="entry name" value="Zn-dependent exopeptidases"/>
    <property type="match status" value="1"/>
</dbReference>
<gene>
    <name evidence="1" type="ORF">GGR23_003361</name>
</gene>
<name>A0A7W6J7B7_9HYPH</name>
<sequence length="271" mass="29169">MLGRALTPPPLPSPGEEAAERLQAVTVLNPEGTSPYVLLCEHASRHIPARYAGLGLPEADQSAHIAWDIGAKMMALAMAEALDAPLVMAGFSRLLIDLNRPLQSRSSIPVVSETTPIRGNENLTEAERDYRVRTYFQPFQEAVGALLDRRREKGVPTAVIGVHSFTPVFKGFSRPWASGVLCSHSLAFGQALVAALDRPDAPSAVNEPYVIETEEDYTVPVHGEARGLTAVLIEIRQDLIANREGALEWAGHCVRALRACQSLVVPPAGGA</sequence>
<keyword evidence="1" id="KW-0378">Hydrolase</keyword>
<reference evidence="1 2" key="1">
    <citation type="submission" date="2020-08" db="EMBL/GenBank/DDBJ databases">
        <title>Genomic Encyclopedia of Type Strains, Phase IV (KMG-IV): sequencing the most valuable type-strain genomes for metagenomic binning, comparative biology and taxonomic classification.</title>
        <authorList>
            <person name="Goeker M."/>
        </authorList>
    </citation>
    <scope>NUCLEOTIDE SEQUENCE [LARGE SCALE GENOMIC DNA]</scope>
    <source>
        <strain evidence="1 2">DSM 29853</strain>
    </source>
</reference>
<dbReference type="RefSeq" id="WP_183367420.1">
    <property type="nucleotide sequence ID" value="NZ_JACIEZ010000007.1"/>
</dbReference>
<keyword evidence="2" id="KW-1185">Reference proteome</keyword>
<evidence type="ECO:0000313" key="2">
    <source>
        <dbReference type="Proteomes" id="UP000528286"/>
    </source>
</evidence>
<dbReference type="Pfam" id="PF05013">
    <property type="entry name" value="FGase"/>
    <property type="match status" value="1"/>
</dbReference>
<dbReference type="Proteomes" id="UP000528286">
    <property type="component" value="Unassembled WGS sequence"/>
</dbReference>
<dbReference type="PIRSF" id="PIRSF029730">
    <property type="entry name" value="UCP029730"/>
    <property type="match status" value="1"/>
</dbReference>
<dbReference type="EMBL" id="JACIEZ010000007">
    <property type="protein sequence ID" value="MBB4066148.1"/>
    <property type="molecule type" value="Genomic_DNA"/>
</dbReference>
<dbReference type="InterPro" id="IPR007709">
    <property type="entry name" value="N-FG_amidohydro"/>
</dbReference>
<dbReference type="AlphaFoldDB" id="A0A7W6J7B7"/>
<proteinExistence type="predicted"/>
<organism evidence="1 2">
    <name type="scientific">Gellertiella hungarica</name>
    <dbReference type="NCBI Taxonomy" id="1572859"/>
    <lineage>
        <taxon>Bacteria</taxon>
        <taxon>Pseudomonadati</taxon>
        <taxon>Pseudomonadota</taxon>
        <taxon>Alphaproteobacteria</taxon>
        <taxon>Hyphomicrobiales</taxon>
        <taxon>Rhizobiaceae</taxon>
        <taxon>Gellertiella</taxon>
    </lineage>
</organism>